<reference evidence="2 3" key="1">
    <citation type="journal article" date="2019" name="Sci. Rep.">
        <title>Orb-weaving spider Araneus ventricosus genome elucidates the spidroin gene catalogue.</title>
        <authorList>
            <person name="Kono N."/>
            <person name="Nakamura H."/>
            <person name="Ohtoshi R."/>
            <person name="Moran D.A.P."/>
            <person name="Shinohara A."/>
            <person name="Yoshida Y."/>
            <person name="Fujiwara M."/>
            <person name="Mori M."/>
            <person name="Tomita M."/>
            <person name="Arakawa K."/>
        </authorList>
    </citation>
    <scope>NUCLEOTIDE SEQUENCE [LARGE SCALE GENOMIC DNA]</scope>
</reference>
<protein>
    <submittedName>
        <fullName evidence="2">Uncharacterized protein</fullName>
    </submittedName>
</protein>
<keyword evidence="3" id="KW-1185">Reference proteome</keyword>
<gene>
    <name evidence="2" type="ORF">AVEN_100778_1</name>
</gene>
<evidence type="ECO:0000313" key="2">
    <source>
        <dbReference type="EMBL" id="GBL83862.1"/>
    </source>
</evidence>
<comment type="caution">
    <text evidence="2">The sequence shown here is derived from an EMBL/GenBank/DDBJ whole genome shotgun (WGS) entry which is preliminary data.</text>
</comment>
<accession>A0A4Y2AUX5</accession>
<feature type="region of interest" description="Disordered" evidence="1">
    <location>
        <begin position="79"/>
        <end position="109"/>
    </location>
</feature>
<name>A0A4Y2AUX5_ARAVE</name>
<organism evidence="2 3">
    <name type="scientific">Araneus ventricosus</name>
    <name type="common">Orbweaver spider</name>
    <name type="synonym">Epeira ventricosa</name>
    <dbReference type="NCBI Taxonomy" id="182803"/>
    <lineage>
        <taxon>Eukaryota</taxon>
        <taxon>Metazoa</taxon>
        <taxon>Ecdysozoa</taxon>
        <taxon>Arthropoda</taxon>
        <taxon>Chelicerata</taxon>
        <taxon>Arachnida</taxon>
        <taxon>Araneae</taxon>
        <taxon>Araneomorphae</taxon>
        <taxon>Entelegynae</taxon>
        <taxon>Araneoidea</taxon>
        <taxon>Araneidae</taxon>
        <taxon>Araneus</taxon>
    </lineage>
</organism>
<dbReference type="AlphaFoldDB" id="A0A4Y2AUX5"/>
<evidence type="ECO:0000256" key="1">
    <source>
        <dbReference type="SAM" id="MobiDB-lite"/>
    </source>
</evidence>
<dbReference type="EMBL" id="BGPR01000035">
    <property type="protein sequence ID" value="GBL83862.1"/>
    <property type="molecule type" value="Genomic_DNA"/>
</dbReference>
<evidence type="ECO:0000313" key="3">
    <source>
        <dbReference type="Proteomes" id="UP000499080"/>
    </source>
</evidence>
<sequence length="109" mass="12394">MKYLEVVKSPPASAELQNTINLKFEAILQSVNDKFECLLQSISEKFEKQTAIFADMLHKTIEFIMQNMYKIIVQSLESNTSPTRKKKLPKNLDLSSSLPMQWDAGGQNA</sequence>
<proteinExistence type="predicted"/>
<dbReference type="Proteomes" id="UP000499080">
    <property type="component" value="Unassembled WGS sequence"/>
</dbReference>